<feature type="non-terminal residue" evidence="1">
    <location>
        <position position="705"/>
    </location>
</feature>
<evidence type="ECO:0000313" key="2">
    <source>
        <dbReference type="Proteomes" id="UP000790709"/>
    </source>
</evidence>
<name>A0ACB8AUF6_9AGAM</name>
<accession>A0ACB8AUF6</accession>
<sequence>EKPEQDAPPWMHENFDVWYRDPREVIQNMLASPDYTNKMDYRPFREFSMKTDERQWQDFMSGDWAWKQAIRLTKAMQDMIAQDPDTHGSTFVPVILGSDKTTVSVATGNNEYYPLYASIGNVRNNVRRAHRDTVAIIGFLAIPKTTKEHASEEAFRRFCQKLFHCLLAKILGTLKPATTKPDVVRFGDGHYQKVVYGIGPYIADYEEQVLLACIVRSWCPKCMSHRENLDGDSLCRCKEYTEALVEEGAPSSLWDEYKIISDLVPFTNDFPRADIHELLAPDILHQLIKGTFKDHLVDWVEQYLKQEYGTAEDEQRMDDIDRRIAAVASFSGLRRFPQGRGFKQWTGDDSKALMKVYLPAIEGHVPADVVHTFRAFLKFCYLVRRNIISEKTLGEIEEALARFYRYREIFKTTGVVLTFSLPRQHSLKHYLQHIRLFGAPNGLCSSITECKHIKAVKEPWRRSSRFEAPGQMLVTNQRLNKIAAARTDFTSRGMLSGTCLSAARSIPGPSENPPSAENVYNRHTISLDNDYGEIDDGATLVQAHVTLAQNPRMYLTNIPALAIELNVPHLLVLVGQFLHQQLHPNDDRDPSEYPAAEQPRYEGQIHVFHSALSRFYAPSDLSGLGGMRTEHIHACPSWRNKHSRYDCVFVNANPKLEGFRGLEVAQVLCFFSFTFQVVAYPCAVVRWFDTIGEAPDEDTGMWMVR</sequence>
<comment type="caution">
    <text evidence="1">The sequence shown here is derived from an EMBL/GenBank/DDBJ whole genome shotgun (WGS) entry which is preliminary data.</text>
</comment>
<protein>
    <submittedName>
        <fullName evidence="1">Uncharacterized protein</fullName>
    </submittedName>
</protein>
<dbReference type="EMBL" id="MU267243">
    <property type="protein sequence ID" value="KAH7917136.1"/>
    <property type="molecule type" value="Genomic_DNA"/>
</dbReference>
<organism evidence="1 2">
    <name type="scientific">Leucogyrophana mollusca</name>
    <dbReference type="NCBI Taxonomy" id="85980"/>
    <lineage>
        <taxon>Eukaryota</taxon>
        <taxon>Fungi</taxon>
        <taxon>Dikarya</taxon>
        <taxon>Basidiomycota</taxon>
        <taxon>Agaricomycotina</taxon>
        <taxon>Agaricomycetes</taxon>
        <taxon>Agaricomycetidae</taxon>
        <taxon>Boletales</taxon>
        <taxon>Boletales incertae sedis</taxon>
        <taxon>Leucogyrophana</taxon>
    </lineage>
</organism>
<keyword evidence="2" id="KW-1185">Reference proteome</keyword>
<feature type="non-terminal residue" evidence="1">
    <location>
        <position position="1"/>
    </location>
</feature>
<reference evidence="1" key="1">
    <citation type="journal article" date="2021" name="New Phytol.">
        <title>Evolutionary innovations through gain and loss of genes in the ectomycorrhizal Boletales.</title>
        <authorList>
            <person name="Wu G."/>
            <person name="Miyauchi S."/>
            <person name="Morin E."/>
            <person name="Kuo A."/>
            <person name="Drula E."/>
            <person name="Varga T."/>
            <person name="Kohler A."/>
            <person name="Feng B."/>
            <person name="Cao Y."/>
            <person name="Lipzen A."/>
            <person name="Daum C."/>
            <person name="Hundley H."/>
            <person name="Pangilinan J."/>
            <person name="Johnson J."/>
            <person name="Barry K."/>
            <person name="LaButti K."/>
            <person name="Ng V."/>
            <person name="Ahrendt S."/>
            <person name="Min B."/>
            <person name="Choi I.G."/>
            <person name="Park H."/>
            <person name="Plett J.M."/>
            <person name="Magnuson J."/>
            <person name="Spatafora J.W."/>
            <person name="Nagy L.G."/>
            <person name="Henrissat B."/>
            <person name="Grigoriev I.V."/>
            <person name="Yang Z.L."/>
            <person name="Xu J."/>
            <person name="Martin F.M."/>
        </authorList>
    </citation>
    <scope>NUCLEOTIDE SEQUENCE</scope>
    <source>
        <strain evidence="1">KUC20120723A-06</strain>
    </source>
</reference>
<dbReference type="Proteomes" id="UP000790709">
    <property type="component" value="Unassembled WGS sequence"/>
</dbReference>
<evidence type="ECO:0000313" key="1">
    <source>
        <dbReference type="EMBL" id="KAH7917136.1"/>
    </source>
</evidence>
<proteinExistence type="predicted"/>
<gene>
    <name evidence="1" type="ORF">BV22DRAFT_968957</name>
</gene>